<dbReference type="GeneID" id="19301449"/>
<keyword evidence="3" id="KW-1185">Reference proteome</keyword>
<dbReference type="eggNOG" id="ENOG502T08G">
    <property type="taxonomic scope" value="Eukaryota"/>
</dbReference>
<gene>
    <name evidence="2" type="ORF">GLOTRDRAFT_126878</name>
</gene>
<evidence type="ECO:0000313" key="2">
    <source>
        <dbReference type="EMBL" id="EPQ58385.1"/>
    </source>
</evidence>
<dbReference type="RefSeq" id="XP_007863576.1">
    <property type="nucleotide sequence ID" value="XM_007865385.1"/>
</dbReference>
<reference evidence="2 3" key="1">
    <citation type="journal article" date="2012" name="Science">
        <title>The Paleozoic origin of enzymatic lignin decomposition reconstructed from 31 fungal genomes.</title>
        <authorList>
            <person name="Floudas D."/>
            <person name="Binder M."/>
            <person name="Riley R."/>
            <person name="Barry K."/>
            <person name="Blanchette R.A."/>
            <person name="Henrissat B."/>
            <person name="Martinez A.T."/>
            <person name="Otillar R."/>
            <person name="Spatafora J.W."/>
            <person name="Yadav J.S."/>
            <person name="Aerts A."/>
            <person name="Benoit I."/>
            <person name="Boyd A."/>
            <person name="Carlson A."/>
            <person name="Copeland A."/>
            <person name="Coutinho P.M."/>
            <person name="de Vries R.P."/>
            <person name="Ferreira P."/>
            <person name="Findley K."/>
            <person name="Foster B."/>
            <person name="Gaskell J."/>
            <person name="Glotzer D."/>
            <person name="Gorecki P."/>
            <person name="Heitman J."/>
            <person name="Hesse C."/>
            <person name="Hori C."/>
            <person name="Igarashi K."/>
            <person name="Jurgens J.A."/>
            <person name="Kallen N."/>
            <person name="Kersten P."/>
            <person name="Kohler A."/>
            <person name="Kuees U."/>
            <person name="Kumar T.K.A."/>
            <person name="Kuo A."/>
            <person name="LaButti K."/>
            <person name="Larrondo L.F."/>
            <person name="Lindquist E."/>
            <person name="Ling A."/>
            <person name="Lombard V."/>
            <person name="Lucas S."/>
            <person name="Lundell T."/>
            <person name="Martin R."/>
            <person name="McLaughlin D.J."/>
            <person name="Morgenstern I."/>
            <person name="Morin E."/>
            <person name="Murat C."/>
            <person name="Nagy L.G."/>
            <person name="Nolan M."/>
            <person name="Ohm R.A."/>
            <person name="Patyshakuliyeva A."/>
            <person name="Rokas A."/>
            <person name="Ruiz-Duenas F.J."/>
            <person name="Sabat G."/>
            <person name="Salamov A."/>
            <person name="Samejima M."/>
            <person name="Schmutz J."/>
            <person name="Slot J.C."/>
            <person name="St John F."/>
            <person name="Stenlid J."/>
            <person name="Sun H."/>
            <person name="Sun S."/>
            <person name="Syed K."/>
            <person name="Tsang A."/>
            <person name="Wiebenga A."/>
            <person name="Young D."/>
            <person name="Pisabarro A."/>
            <person name="Eastwood D.C."/>
            <person name="Martin F."/>
            <person name="Cullen D."/>
            <person name="Grigoriev I.V."/>
            <person name="Hibbett D.S."/>
        </authorList>
    </citation>
    <scope>NUCLEOTIDE SEQUENCE [LARGE SCALE GENOMIC DNA]</scope>
    <source>
        <strain evidence="2 3">ATCC 11539</strain>
    </source>
</reference>
<dbReference type="AlphaFoldDB" id="S7RUH0"/>
<accession>S7RUH0</accession>
<feature type="region of interest" description="Disordered" evidence="1">
    <location>
        <begin position="82"/>
        <end position="121"/>
    </location>
</feature>
<dbReference type="OrthoDB" id="3255954at2759"/>
<protein>
    <submittedName>
        <fullName evidence="2">Uncharacterized protein</fullName>
    </submittedName>
</protein>
<sequence length="121" mass="12974">MPVDGDPAAHVTSYQEAVSHLATAGFDIPAFVTAAILLSTLPSEPGDPDSWNQFVAGIKIDKTTTLSTIVNAILEEKRRCTEPSVEGQSGENALAAKIRDARHHRRSGPSTNPAAWRGEPW</sequence>
<name>S7RUH0_GLOTA</name>
<organism evidence="2 3">
    <name type="scientific">Gloeophyllum trabeum (strain ATCC 11539 / FP-39264 / Madison 617)</name>
    <name type="common">Brown rot fungus</name>
    <dbReference type="NCBI Taxonomy" id="670483"/>
    <lineage>
        <taxon>Eukaryota</taxon>
        <taxon>Fungi</taxon>
        <taxon>Dikarya</taxon>
        <taxon>Basidiomycota</taxon>
        <taxon>Agaricomycotina</taxon>
        <taxon>Agaricomycetes</taxon>
        <taxon>Gloeophyllales</taxon>
        <taxon>Gloeophyllaceae</taxon>
        <taxon>Gloeophyllum</taxon>
    </lineage>
</organism>
<dbReference type="KEGG" id="gtr:GLOTRDRAFT_126878"/>
<dbReference type="EMBL" id="KB469298">
    <property type="protein sequence ID" value="EPQ58385.1"/>
    <property type="molecule type" value="Genomic_DNA"/>
</dbReference>
<evidence type="ECO:0000256" key="1">
    <source>
        <dbReference type="SAM" id="MobiDB-lite"/>
    </source>
</evidence>
<dbReference type="HOGENOM" id="CLU_2038321_0_0_1"/>
<proteinExistence type="predicted"/>
<dbReference type="Proteomes" id="UP000030669">
    <property type="component" value="Unassembled WGS sequence"/>
</dbReference>
<evidence type="ECO:0000313" key="3">
    <source>
        <dbReference type="Proteomes" id="UP000030669"/>
    </source>
</evidence>